<gene>
    <name evidence="4" type="ORF">Clopa_4126</name>
</gene>
<keyword evidence="1" id="KW-0802">TPR repeat</keyword>
<dbReference type="Gene3D" id="3.30.70.270">
    <property type="match status" value="1"/>
</dbReference>
<dbReference type="eggNOG" id="COG2203">
    <property type="taxonomic scope" value="Bacteria"/>
</dbReference>
<dbReference type="SUPFAM" id="SSF55781">
    <property type="entry name" value="GAF domain-like"/>
    <property type="match status" value="1"/>
</dbReference>
<dbReference type="STRING" id="86416.Clopa_4126"/>
<dbReference type="PROSITE" id="PS50005">
    <property type="entry name" value="TPR"/>
    <property type="match status" value="2"/>
</dbReference>
<dbReference type="InterPro" id="IPR029787">
    <property type="entry name" value="Nucleotide_cyclase"/>
</dbReference>
<keyword evidence="5" id="KW-1185">Reference proteome</keyword>
<dbReference type="PANTHER" id="PTHR45138:SF9">
    <property type="entry name" value="DIGUANYLATE CYCLASE DGCM-RELATED"/>
    <property type="match status" value="1"/>
</dbReference>
<dbReference type="Pfam" id="PF13181">
    <property type="entry name" value="TPR_8"/>
    <property type="match status" value="1"/>
</dbReference>
<dbReference type="Proteomes" id="UP000013523">
    <property type="component" value="Chromosome"/>
</dbReference>
<dbReference type="KEGG" id="cpas:Clopa_4126"/>
<evidence type="ECO:0000313" key="5">
    <source>
        <dbReference type="Proteomes" id="UP000013523"/>
    </source>
</evidence>
<dbReference type="NCBIfam" id="TIGR00254">
    <property type="entry name" value="GGDEF"/>
    <property type="match status" value="1"/>
</dbReference>
<dbReference type="InterPro" id="IPR043128">
    <property type="entry name" value="Rev_trsase/Diguanyl_cyclase"/>
</dbReference>
<evidence type="ECO:0000313" key="4">
    <source>
        <dbReference type="EMBL" id="AGK98862.1"/>
    </source>
</evidence>
<dbReference type="AlphaFoldDB" id="R4K6P9"/>
<dbReference type="eggNOG" id="COG3706">
    <property type="taxonomic scope" value="Bacteria"/>
</dbReference>
<sequence length="741" mass="85522">MVNMDDTTSIDKILWKLDKFKYENCINTIELGEKAYELCKKINYTTGMAVSLLRIGEALTNIGNYEKSLVFLFKSLSISQKESICDIQVLSLIYIGNNLLNFGDYEKSFNFYNNAEKIALKINVNKNYYSYSTYKFYLAKTSTNIGEIYKSLGDYENAFIFYNKAETFNKKLNYISTLGISLCNLGEMNYIKGHYEKALTLLNKSIELMNSFNYKLALPEAYRISALIYERKEDFKRANQYFCKALDVDLKETYIYYKATVLLDYSNYLKNRGNINSALDKLEIAFNISIKNNILVKTIEICKRFFKLYEEIGDIKNSYKYYKLYFQYQEKFEKTIHAQRLNSITAKIKLQELQREKLNIMEKSENFRKKSEKLMENLKNISIISELGQRITSTLNLDEILDILCNSVRTFVDISTFGIALYDEDNGLLKYNYYNEDNKIIGMADASIDSKSSIAAYCLRNKHFVVINDIQNEYSKYVDDSNYLHNYTGRIIINSAVYFALIIDNNLLGVMTAQSTEIGAFKTIHIEMLKALSAYASIAVNNAIKSTSLKIEIDYRKKIQQELEELNNKLLYISENDSLTGIPNRRKFDSVMNIQWDLAKKNKHNLSLILLDVDCFKQYNDNYGHVEGDNCLAAIGSALSNYIDKKYIVARYGGDEFVIIFPNISLNNVLKLGEKFRTEIENLHLKHEFSNIKNIVTITLGAASVIPNDNITINEFIRQADTALYAAKERGRNQIAGYVPK</sequence>
<evidence type="ECO:0000259" key="3">
    <source>
        <dbReference type="PROSITE" id="PS50887"/>
    </source>
</evidence>
<dbReference type="GO" id="GO:0043709">
    <property type="term" value="P:cell adhesion involved in single-species biofilm formation"/>
    <property type="evidence" value="ECO:0007669"/>
    <property type="project" value="TreeGrafter"/>
</dbReference>
<accession>R4K6P9</accession>
<dbReference type="GO" id="GO:1902201">
    <property type="term" value="P:negative regulation of bacterial-type flagellum-dependent cell motility"/>
    <property type="evidence" value="ECO:0007669"/>
    <property type="project" value="TreeGrafter"/>
</dbReference>
<dbReference type="GO" id="GO:0005886">
    <property type="term" value="C:plasma membrane"/>
    <property type="evidence" value="ECO:0007669"/>
    <property type="project" value="TreeGrafter"/>
</dbReference>
<dbReference type="OrthoDB" id="9805474at2"/>
<dbReference type="CDD" id="cd01949">
    <property type="entry name" value="GGDEF"/>
    <property type="match status" value="1"/>
</dbReference>
<dbReference type="PATRIC" id="fig|86416.3.peg.4127"/>
<evidence type="ECO:0000256" key="2">
    <source>
        <dbReference type="SAM" id="Coils"/>
    </source>
</evidence>
<dbReference type="GO" id="GO:0052621">
    <property type="term" value="F:diguanylate cyclase activity"/>
    <property type="evidence" value="ECO:0007669"/>
    <property type="project" value="TreeGrafter"/>
</dbReference>
<dbReference type="PANTHER" id="PTHR45138">
    <property type="entry name" value="REGULATORY COMPONENTS OF SENSORY TRANSDUCTION SYSTEM"/>
    <property type="match status" value="1"/>
</dbReference>
<dbReference type="RefSeq" id="WP_015617137.1">
    <property type="nucleotide sequence ID" value="NC_021182.1"/>
</dbReference>
<feature type="domain" description="GGDEF" evidence="3">
    <location>
        <begin position="604"/>
        <end position="740"/>
    </location>
</feature>
<dbReference type="SMART" id="SM00028">
    <property type="entry name" value="TPR"/>
    <property type="match status" value="5"/>
</dbReference>
<feature type="repeat" description="TPR" evidence="1">
    <location>
        <begin position="219"/>
        <end position="252"/>
    </location>
</feature>
<feature type="repeat" description="TPR" evidence="1">
    <location>
        <begin position="139"/>
        <end position="172"/>
    </location>
</feature>
<feature type="coiled-coil region" evidence="2">
    <location>
        <begin position="549"/>
        <end position="576"/>
    </location>
</feature>
<dbReference type="SUPFAM" id="SSF55073">
    <property type="entry name" value="Nucleotide cyclase"/>
    <property type="match status" value="1"/>
</dbReference>
<dbReference type="Gene3D" id="1.25.40.10">
    <property type="entry name" value="Tetratricopeptide repeat domain"/>
    <property type="match status" value="2"/>
</dbReference>
<dbReference type="SMART" id="SM00267">
    <property type="entry name" value="GGDEF"/>
    <property type="match status" value="1"/>
</dbReference>
<dbReference type="EMBL" id="CP003261">
    <property type="protein sequence ID" value="AGK98862.1"/>
    <property type="molecule type" value="Genomic_DNA"/>
</dbReference>
<dbReference type="InterPro" id="IPR050469">
    <property type="entry name" value="Diguanylate_Cyclase"/>
</dbReference>
<dbReference type="InterPro" id="IPR011990">
    <property type="entry name" value="TPR-like_helical_dom_sf"/>
</dbReference>
<organism evidence="4 5">
    <name type="scientific">Clostridium pasteurianum BC1</name>
    <dbReference type="NCBI Taxonomy" id="86416"/>
    <lineage>
        <taxon>Bacteria</taxon>
        <taxon>Bacillati</taxon>
        <taxon>Bacillota</taxon>
        <taxon>Clostridia</taxon>
        <taxon>Eubacteriales</taxon>
        <taxon>Clostridiaceae</taxon>
        <taxon>Clostridium</taxon>
    </lineage>
</organism>
<proteinExistence type="predicted"/>
<keyword evidence="2" id="KW-0175">Coiled coil</keyword>
<dbReference type="Pfam" id="PF13185">
    <property type="entry name" value="GAF_2"/>
    <property type="match status" value="1"/>
</dbReference>
<evidence type="ECO:0000256" key="1">
    <source>
        <dbReference type="PROSITE-ProRule" id="PRU00339"/>
    </source>
</evidence>
<name>R4K6P9_CLOPA</name>
<dbReference type="Pfam" id="PF13424">
    <property type="entry name" value="TPR_12"/>
    <property type="match status" value="1"/>
</dbReference>
<dbReference type="SUPFAM" id="SSF48452">
    <property type="entry name" value="TPR-like"/>
    <property type="match status" value="2"/>
</dbReference>
<dbReference type="Pfam" id="PF00990">
    <property type="entry name" value="GGDEF"/>
    <property type="match status" value="1"/>
</dbReference>
<dbReference type="InterPro" id="IPR000160">
    <property type="entry name" value="GGDEF_dom"/>
</dbReference>
<dbReference type="Gene3D" id="3.30.450.40">
    <property type="match status" value="1"/>
</dbReference>
<dbReference type="InterPro" id="IPR019734">
    <property type="entry name" value="TPR_rpt"/>
</dbReference>
<dbReference type="InterPro" id="IPR029016">
    <property type="entry name" value="GAF-like_dom_sf"/>
</dbReference>
<reference evidence="4 5" key="1">
    <citation type="submission" date="2012-01" db="EMBL/GenBank/DDBJ databases">
        <title>Complete sequence of chromosome of Clostridium pasteurianum BC1.</title>
        <authorList>
            <consortium name="US DOE Joint Genome Institute"/>
            <person name="Lucas S."/>
            <person name="Han J."/>
            <person name="Lapidus A."/>
            <person name="Cheng J.-F."/>
            <person name="Goodwin L."/>
            <person name="Pitluck S."/>
            <person name="Peters L."/>
            <person name="Mikhailova N."/>
            <person name="Teshima H."/>
            <person name="Detter J.C."/>
            <person name="Han C."/>
            <person name="Tapia R."/>
            <person name="Land M."/>
            <person name="Hauser L."/>
            <person name="Kyrpides N."/>
            <person name="Ivanova N."/>
            <person name="Pagani I."/>
            <person name="Dunn J."/>
            <person name="Taghavi S."/>
            <person name="Francis A."/>
            <person name="van der Lelie D."/>
            <person name="Woyke T."/>
        </authorList>
    </citation>
    <scope>NUCLEOTIDE SEQUENCE [LARGE SCALE GENOMIC DNA]</scope>
    <source>
        <strain evidence="4 5">BC1</strain>
    </source>
</reference>
<dbReference type="HOGENOM" id="CLU_022176_0_1_9"/>
<protein>
    <submittedName>
        <fullName evidence="4">Diguanylate cyclase (GGDEF) domain-containing protein</fullName>
    </submittedName>
</protein>
<dbReference type="FunFam" id="3.30.70.270:FF:000001">
    <property type="entry name" value="Diguanylate cyclase domain protein"/>
    <property type="match status" value="1"/>
</dbReference>
<dbReference type="PROSITE" id="PS50887">
    <property type="entry name" value="GGDEF"/>
    <property type="match status" value="1"/>
</dbReference>
<dbReference type="InterPro" id="IPR003018">
    <property type="entry name" value="GAF"/>
</dbReference>